<dbReference type="Proteomes" id="UP000266118">
    <property type="component" value="Chromosome"/>
</dbReference>
<keyword evidence="2" id="KW-1185">Reference proteome</keyword>
<organism evidence="1 2">
    <name type="scientific">Arachidicoccus soli</name>
    <dbReference type="NCBI Taxonomy" id="2341117"/>
    <lineage>
        <taxon>Bacteria</taxon>
        <taxon>Pseudomonadati</taxon>
        <taxon>Bacteroidota</taxon>
        <taxon>Chitinophagia</taxon>
        <taxon>Chitinophagales</taxon>
        <taxon>Chitinophagaceae</taxon>
        <taxon>Arachidicoccus</taxon>
    </lineage>
</organism>
<evidence type="ECO:0008006" key="3">
    <source>
        <dbReference type="Google" id="ProtNLM"/>
    </source>
</evidence>
<evidence type="ECO:0000313" key="2">
    <source>
        <dbReference type="Proteomes" id="UP000266118"/>
    </source>
</evidence>
<dbReference type="OrthoDB" id="679419at2"/>
<accession>A0A386HQM1</accession>
<gene>
    <name evidence="1" type="ORF">D6B99_09415</name>
</gene>
<proteinExistence type="predicted"/>
<sequence length="63" mass="7409">MCKYTYPDGSYKYTEFVKDHYIDEKIARKIASDKNSAMSTETLENMCEARNITLEQFFAAIKR</sequence>
<dbReference type="AlphaFoldDB" id="A0A386HQM1"/>
<dbReference type="EMBL" id="CP032489">
    <property type="protein sequence ID" value="AYD47790.1"/>
    <property type="molecule type" value="Genomic_DNA"/>
</dbReference>
<evidence type="ECO:0000313" key="1">
    <source>
        <dbReference type="EMBL" id="AYD47790.1"/>
    </source>
</evidence>
<name>A0A386HQM1_9BACT</name>
<dbReference type="KEGG" id="ark:D6B99_09415"/>
<reference evidence="1 2" key="1">
    <citation type="submission" date="2018-09" db="EMBL/GenBank/DDBJ databases">
        <title>Arachidicoccus sp. nov., a bacterium isolated from soil.</title>
        <authorList>
            <person name="Weon H.-Y."/>
            <person name="Kwon S.-W."/>
            <person name="Lee S.A."/>
        </authorList>
    </citation>
    <scope>NUCLEOTIDE SEQUENCE [LARGE SCALE GENOMIC DNA]</scope>
    <source>
        <strain evidence="1 2">KIS59-12</strain>
    </source>
</reference>
<protein>
    <recommendedName>
        <fullName evidence="3">XRE family transcriptional regulator</fullName>
    </recommendedName>
</protein>